<organism evidence="1 2">
    <name type="scientific">Halalkalicoccus tibetensis</name>
    <dbReference type="NCBI Taxonomy" id="175632"/>
    <lineage>
        <taxon>Archaea</taxon>
        <taxon>Methanobacteriati</taxon>
        <taxon>Methanobacteriota</taxon>
        <taxon>Stenosarchaea group</taxon>
        <taxon>Halobacteria</taxon>
        <taxon>Halobacteriales</taxon>
        <taxon>Halococcaceae</taxon>
        <taxon>Halalkalicoccus</taxon>
    </lineage>
</organism>
<keyword evidence="2" id="KW-1185">Reference proteome</keyword>
<proteinExistence type="predicted"/>
<comment type="caution">
    <text evidence="1">The sequence shown here is derived from an EMBL/GenBank/DDBJ whole genome shotgun (WGS) entry which is preliminary data.</text>
</comment>
<dbReference type="EMBL" id="JBHSXQ010000002">
    <property type="protein sequence ID" value="MFC6905166.1"/>
    <property type="molecule type" value="Genomic_DNA"/>
</dbReference>
<dbReference type="AlphaFoldDB" id="A0ABD5V2N3"/>
<dbReference type="RefSeq" id="WP_340603679.1">
    <property type="nucleotide sequence ID" value="NZ_JBBMXV010000002.1"/>
</dbReference>
<evidence type="ECO:0000313" key="1">
    <source>
        <dbReference type="EMBL" id="MFC6905166.1"/>
    </source>
</evidence>
<sequence>MTHEIKNTDWKPKPAVEEIDGHETWSHTGPHMINDGVVDGEVSFDLAPEDRADDGDD</sequence>
<protein>
    <submittedName>
        <fullName evidence="1">Uncharacterized protein</fullName>
    </submittedName>
</protein>
<reference evidence="1 2" key="1">
    <citation type="journal article" date="2019" name="Int. J. Syst. Evol. Microbiol.">
        <title>The Global Catalogue of Microorganisms (GCM) 10K type strain sequencing project: providing services to taxonomists for standard genome sequencing and annotation.</title>
        <authorList>
            <consortium name="The Broad Institute Genomics Platform"/>
            <consortium name="The Broad Institute Genome Sequencing Center for Infectious Disease"/>
            <person name="Wu L."/>
            <person name="Ma J."/>
        </authorList>
    </citation>
    <scope>NUCLEOTIDE SEQUENCE [LARGE SCALE GENOMIC DNA]</scope>
    <source>
        <strain evidence="1 2">CGMCC 1.3240</strain>
    </source>
</reference>
<gene>
    <name evidence="1" type="ORF">ACFQGH_08140</name>
</gene>
<dbReference type="Proteomes" id="UP001596312">
    <property type="component" value="Unassembled WGS sequence"/>
</dbReference>
<accession>A0ABD5V2N3</accession>
<evidence type="ECO:0000313" key="2">
    <source>
        <dbReference type="Proteomes" id="UP001596312"/>
    </source>
</evidence>
<name>A0ABD5V2N3_9EURY</name>